<accession>A0ABN9TL63</accession>
<feature type="compositionally biased region" description="Basic and acidic residues" evidence="1">
    <location>
        <begin position="193"/>
        <end position="202"/>
    </location>
</feature>
<name>A0ABN9TL63_9DINO</name>
<proteinExistence type="predicted"/>
<keyword evidence="2" id="KW-0812">Transmembrane</keyword>
<keyword evidence="2" id="KW-1133">Transmembrane helix</keyword>
<feature type="region of interest" description="Disordered" evidence="1">
    <location>
        <begin position="1"/>
        <end position="68"/>
    </location>
</feature>
<dbReference type="EMBL" id="CAUYUJ010014835">
    <property type="protein sequence ID" value="CAK0846583.1"/>
    <property type="molecule type" value="Genomic_DNA"/>
</dbReference>
<protein>
    <submittedName>
        <fullName evidence="3">Uncharacterized protein</fullName>
    </submittedName>
</protein>
<dbReference type="Proteomes" id="UP001189429">
    <property type="component" value="Unassembled WGS sequence"/>
</dbReference>
<comment type="caution">
    <text evidence="3">The sequence shown here is derived from an EMBL/GenBank/DDBJ whole genome shotgun (WGS) entry which is preliminary data.</text>
</comment>
<keyword evidence="2" id="KW-0472">Membrane</keyword>
<feature type="compositionally biased region" description="Low complexity" evidence="1">
    <location>
        <begin position="13"/>
        <end position="30"/>
    </location>
</feature>
<evidence type="ECO:0000256" key="1">
    <source>
        <dbReference type="SAM" id="MobiDB-lite"/>
    </source>
</evidence>
<gene>
    <name evidence="3" type="ORF">PCOR1329_LOCUS40046</name>
</gene>
<keyword evidence="4" id="KW-1185">Reference proteome</keyword>
<evidence type="ECO:0000313" key="3">
    <source>
        <dbReference type="EMBL" id="CAK0846583.1"/>
    </source>
</evidence>
<sequence length="202" mass="20659">MRRAPSRAHRSPESAPAAACSADGADAAAPPKAPPPPPVSRMTFDFPCRDRRASGSAASTAQLEVQKRGHTSARAQSCFSEIERACPGGLVHVSGLRHLGPPRGAQRALGAMAASWSGILTLAVLLSAGPAAWGVAALVRSRRGLGEKRSDQRPDGGEGARLAAAMKSQRLLRVPLAQGAPRASLGPLGSSGPRERSSGPAS</sequence>
<reference evidence="3" key="1">
    <citation type="submission" date="2023-10" db="EMBL/GenBank/DDBJ databases">
        <authorList>
            <person name="Chen Y."/>
            <person name="Shah S."/>
            <person name="Dougan E. K."/>
            <person name="Thang M."/>
            <person name="Chan C."/>
        </authorList>
    </citation>
    <scope>NUCLEOTIDE SEQUENCE [LARGE SCALE GENOMIC DNA]</scope>
</reference>
<feature type="transmembrane region" description="Helical" evidence="2">
    <location>
        <begin position="116"/>
        <end position="139"/>
    </location>
</feature>
<organism evidence="3 4">
    <name type="scientific">Prorocentrum cordatum</name>
    <dbReference type="NCBI Taxonomy" id="2364126"/>
    <lineage>
        <taxon>Eukaryota</taxon>
        <taxon>Sar</taxon>
        <taxon>Alveolata</taxon>
        <taxon>Dinophyceae</taxon>
        <taxon>Prorocentrales</taxon>
        <taxon>Prorocentraceae</taxon>
        <taxon>Prorocentrum</taxon>
    </lineage>
</organism>
<evidence type="ECO:0000313" key="4">
    <source>
        <dbReference type="Proteomes" id="UP001189429"/>
    </source>
</evidence>
<evidence type="ECO:0000256" key="2">
    <source>
        <dbReference type="SAM" id="Phobius"/>
    </source>
</evidence>
<feature type="region of interest" description="Disordered" evidence="1">
    <location>
        <begin position="176"/>
        <end position="202"/>
    </location>
</feature>